<dbReference type="SUPFAM" id="SSF53901">
    <property type="entry name" value="Thiolase-like"/>
    <property type="match status" value="2"/>
</dbReference>
<dbReference type="InterPro" id="IPR002155">
    <property type="entry name" value="Thiolase"/>
</dbReference>
<name>A0A6M4G7S0_SPHYA</name>
<reference evidence="2 3" key="1">
    <citation type="submission" date="2020-04" db="EMBL/GenBank/DDBJ databases">
        <title>The Whole Genome Analysis of High salt-tolerant Sphingobium yanoikuyae YC-XJ2 with Aryl organophosphorus flame retardants (aryl-OPFRs)-degrading capacity and characteristics of Related phosphotriesterase.</title>
        <authorList>
            <person name="Li X."/>
        </authorList>
    </citation>
    <scope>NUCLEOTIDE SEQUENCE [LARGE SCALE GENOMIC DNA]</scope>
    <source>
        <strain evidence="2 3">YC-XJ2</strain>
    </source>
</reference>
<protein>
    <submittedName>
        <fullName evidence="2">Thiolase family protein</fullName>
    </submittedName>
</protein>
<dbReference type="InterPro" id="IPR016039">
    <property type="entry name" value="Thiolase-like"/>
</dbReference>
<proteinExistence type="predicted"/>
<dbReference type="AlphaFoldDB" id="A0A6M4G7S0"/>
<dbReference type="Pfam" id="PF22691">
    <property type="entry name" value="Thiolase_C_1"/>
    <property type="match status" value="1"/>
</dbReference>
<evidence type="ECO:0000259" key="1">
    <source>
        <dbReference type="Pfam" id="PF22691"/>
    </source>
</evidence>
<dbReference type="EMBL" id="CP053021">
    <property type="protein sequence ID" value="QJR02303.1"/>
    <property type="molecule type" value="Genomic_DNA"/>
</dbReference>
<dbReference type="PANTHER" id="PTHR42870:SF1">
    <property type="entry name" value="NON-SPECIFIC LIPID-TRANSFER PROTEIN-LIKE 2"/>
    <property type="match status" value="1"/>
</dbReference>
<dbReference type="PIRSF" id="PIRSF000429">
    <property type="entry name" value="Ac-CoA_Ac_transf"/>
    <property type="match status" value="1"/>
</dbReference>
<dbReference type="Gene3D" id="3.40.47.10">
    <property type="match status" value="1"/>
</dbReference>
<feature type="domain" description="Thiolase C-terminal" evidence="1">
    <location>
        <begin position="257"/>
        <end position="384"/>
    </location>
</feature>
<sequence>MTAYAEKETAITGIGQSKISRGADKSALGLTIDAALEAIADAGLTRAHIDGMATWPGDRADGSGFSDVGIPALQDALRLKLGWYSNAAETSGQFGALFNAIGAIASGLCRHILIFRTMYEATARKAGFANALNRPGDRVRGPFAWYAPYHTYAAAAQQALMFQRYVHESGIKPEQVAQIAINGRRNASRNPAAIYRTPIDMDDYFASPIISTPLRLFDCDVPIDGSTAIILSHIDAARDGPHPVTHIEAIGSSMQYRNSWTQLDALATQAQPKVAQMMWNRTDLKPADVDVAELYDGFSFHTINWLENFGFCGRYEAGDFIGDGSRIALEGDLPINTNGGALSAGRMHAYGQVHEACVQLRGLGGNRQVNGTPRVTALSTAGGPLAGCFLLVRAN</sequence>
<organism evidence="2 3">
    <name type="scientific">Sphingobium yanoikuyae</name>
    <name type="common">Sphingomonas yanoikuyae</name>
    <dbReference type="NCBI Taxonomy" id="13690"/>
    <lineage>
        <taxon>Bacteria</taxon>
        <taxon>Pseudomonadati</taxon>
        <taxon>Pseudomonadota</taxon>
        <taxon>Alphaproteobacteria</taxon>
        <taxon>Sphingomonadales</taxon>
        <taxon>Sphingomonadaceae</taxon>
        <taxon>Sphingobium</taxon>
    </lineage>
</organism>
<dbReference type="InterPro" id="IPR055140">
    <property type="entry name" value="Thiolase_C_2"/>
</dbReference>
<gene>
    <name evidence="2" type="ORF">HH800_08985</name>
</gene>
<dbReference type="PANTHER" id="PTHR42870">
    <property type="entry name" value="ACETYL-COA C-ACETYLTRANSFERASE"/>
    <property type="match status" value="1"/>
</dbReference>
<dbReference type="Proteomes" id="UP000502611">
    <property type="component" value="Chromosome"/>
</dbReference>
<evidence type="ECO:0000313" key="2">
    <source>
        <dbReference type="EMBL" id="QJR02303.1"/>
    </source>
</evidence>
<evidence type="ECO:0000313" key="3">
    <source>
        <dbReference type="Proteomes" id="UP000502611"/>
    </source>
</evidence>
<dbReference type="GO" id="GO:0003988">
    <property type="term" value="F:acetyl-CoA C-acyltransferase activity"/>
    <property type="evidence" value="ECO:0007669"/>
    <property type="project" value="UniProtKB-ARBA"/>
</dbReference>
<accession>A0A6M4G7S0</accession>
<dbReference type="CDD" id="cd00829">
    <property type="entry name" value="SCP-x_thiolase"/>
    <property type="match status" value="1"/>
</dbReference>
<dbReference type="RefSeq" id="WP_169860802.1">
    <property type="nucleotide sequence ID" value="NZ_CP053021.1"/>
</dbReference>